<comment type="caution">
    <text evidence="1">The sequence shown here is derived from an EMBL/GenBank/DDBJ whole genome shotgun (WGS) entry which is preliminary data.</text>
</comment>
<accession>A0AAU9NRU2</accession>
<dbReference type="Proteomes" id="UP001157418">
    <property type="component" value="Unassembled WGS sequence"/>
</dbReference>
<dbReference type="InterPro" id="IPR012337">
    <property type="entry name" value="RNaseH-like_sf"/>
</dbReference>
<reference evidence="1 2" key="1">
    <citation type="submission" date="2022-01" db="EMBL/GenBank/DDBJ databases">
        <authorList>
            <person name="Xiong W."/>
            <person name="Schranz E."/>
        </authorList>
    </citation>
    <scope>NUCLEOTIDE SEQUENCE [LARGE SCALE GENOMIC DNA]</scope>
</reference>
<keyword evidence="2" id="KW-1185">Reference proteome</keyword>
<evidence type="ECO:0000313" key="2">
    <source>
        <dbReference type="Proteomes" id="UP001157418"/>
    </source>
</evidence>
<sequence length="146" mass="17296">MFTSEQWNRSKFLKLDGGMPTTNTIFTTNFWKNIDIAVKFGCPFLSVLRLVDHERKPPMGYIYEAMDREKETIDQAFKNKEDKYEKVFKIIYKRWNCQLHQPLHAAGHYLNPALYYENTNVENDDEVMSGLILCIHKLALNEDKER</sequence>
<dbReference type="AlphaFoldDB" id="A0AAU9NRU2"/>
<organism evidence="1 2">
    <name type="scientific">Lactuca virosa</name>
    <dbReference type="NCBI Taxonomy" id="75947"/>
    <lineage>
        <taxon>Eukaryota</taxon>
        <taxon>Viridiplantae</taxon>
        <taxon>Streptophyta</taxon>
        <taxon>Embryophyta</taxon>
        <taxon>Tracheophyta</taxon>
        <taxon>Spermatophyta</taxon>
        <taxon>Magnoliopsida</taxon>
        <taxon>eudicotyledons</taxon>
        <taxon>Gunneridae</taxon>
        <taxon>Pentapetalae</taxon>
        <taxon>asterids</taxon>
        <taxon>campanulids</taxon>
        <taxon>Asterales</taxon>
        <taxon>Asteraceae</taxon>
        <taxon>Cichorioideae</taxon>
        <taxon>Cichorieae</taxon>
        <taxon>Lactucinae</taxon>
        <taxon>Lactuca</taxon>
    </lineage>
</organism>
<evidence type="ECO:0000313" key="1">
    <source>
        <dbReference type="EMBL" id="CAH1440620.1"/>
    </source>
</evidence>
<proteinExistence type="predicted"/>
<dbReference type="EMBL" id="CAKMRJ010005412">
    <property type="protein sequence ID" value="CAH1440620.1"/>
    <property type="molecule type" value="Genomic_DNA"/>
</dbReference>
<dbReference type="SUPFAM" id="SSF53098">
    <property type="entry name" value="Ribonuclease H-like"/>
    <property type="match status" value="1"/>
</dbReference>
<protein>
    <submittedName>
        <fullName evidence="1">Uncharacterized protein</fullName>
    </submittedName>
</protein>
<gene>
    <name evidence="1" type="ORF">LVIROSA_LOCUS26742</name>
</gene>
<name>A0AAU9NRU2_9ASTR</name>